<feature type="transmembrane region" description="Helical" evidence="2">
    <location>
        <begin position="6"/>
        <end position="25"/>
    </location>
</feature>
<name>A0ABP4ELL0_9ACTN</name>
<reference evidence="4" key="1">
    <citation type="journal article" date="2019" name="Int. J. Syst. Evol. Microbiol.">
        <title>The Global Catalogue of Microorganisms (GCM) 10K type strain sequencing project: providing services to taxonomists for standard genome sequencing and annotation.</title>
        <authorList>
            <consortium name="The Broad Institute Genomics Platform"/>
            <consortium name="The Broad Institute Genome Sequencing Center for Infectious Disease"/>
            <person name="Wu L."/>
            <person name="Ma J."/>
        </authorList>
    </citation>
    <scope>NUCLEOTIDE SEQUENCE [LARGE SCALE GENOMIC DNA]</scope>
    <source>
        <strain evidence="4">JCM 13002</strain>
    </source>
</reference>
<evidence type="ECO:0000313" key="4">
    <source>
        <dbReference type="Proteomes" id="UP001499987"/>
    </source>
</evidence>
<feature type="region of interest" description="Disordered" evidence="1">
    <location>
        <begin position="42"/>
        <end position="63"/>
    </location>
</feature>
<dbReference type="Proteomes" id="UP001499987">
    <property type="component" value="Unassembled WGS sequence"/>
</dbReference>
<evidence type="ECO:0000313" key="3">
    <source>
        <dbReference type="EMBL" id="GAA1107901.1"/>
    </source>
</evidence>
<sequence>MGIINEVIAGLILAGILGLFNWSRARWLRRGALRRIRARLDGRRRAATEQGTKGDTNGPRGQC</sequence>
<keyword evidence="2" id="KW-0472">Membrane</keyword>
<organism evidence="3 4">
    <name type="scientific">Kitasatospora arboriphila</name>
    <dbReference type="NCBI Taxonomy" id="258052"/>
    <lineage>
        <taxon>Bacteria</taxon>
        <taxon>Bacillati</taxon>
        <taxon>Actinomycetota</taxon>
        <taxon>Actinomycetes</taxon>
        <taxon>Kitasatosporales</taxon>
        <taxon>Streptomycetaceae</taxon>
        <taxon>Kitasatospora</taxon>
    </lineage>
</organism>
<dbReference type="EMBL" id="BAAALD010000071">
    <property type="protein sequence ID" value="GAA1107901.1"/>
    <property type="molecule type" value="Genomic_DNA"/>
</dbReference>
<keyword evidence="2" id="KW-0812">Transmembrane</keyword>
<keyword evidence="4" id="KW-1185">Reference proteome</keyword>
<comment type="caution">
    <text evidence="3">The sequence shown here is derived from an EMBL/GenBank/DDBJ whole genome shotgun (WGS) entry which is preliminary data.</text>
</comment>
<gene>
    <name evidence="3" type="ORF">GCM10009663_57240</name>
</gene>
<proteinExistence type="predicted"/>
<evidence type="ECO:0008006" key="5">
    <source>
        <dbReference type="Google" id="ProtNLM"/>
    </source>
</evidence>
<accession>A0ABP4ELL0</accession>
<protein>
    <recommendedName>
        <fullName evidence="5">Cell division protein ZipA</fullName>
    </recommendedName>
</protein>
<keyword evidence="2" id="KW-1133">Transmembrane helix</keyword>
<evidence type="ECO:0000256" key="1">
    <source>
        <dbReference type="SAM" id="MobiDB-lite"/>
    </source>
</evidence>
<evidence type="ECO:0000256" key="2">
    <source>
        <dbReference type="SAM" id="Phobius"/>
    </source>
</evidence>